<feature type="domain" description="ABC transporter" evidence="5">
    <location>
        <begin position="2"/>
        <end position="233"/>
    </location>
</feature>
<dbReference type="EMBL" id="DRKP01000094">
    <property type="protein sequence ID" value="HEB96393.1"/>
    <property type="molecule type" value="Genomic_DNA"/>
</dbReference>
<comment type="caution">
    <text evidence="6">The sequence shown here is derived from an EMBL/GenBank/DDBJ whole genome shotgun (WGS) entry which is preliminary data.</text>
</comment>
<dbReference type="AlphaFoldDB" id="A0A831W5H4"/>
<dbReference type="GO" id="GO:0005524">
    <property type="term" value="F:ATP binding"/>
    <property type="evidence" value="ECO:0007669"/>
    <property type="project" value="UniProtKB-KW"/>
</dbReference>
<dbReference type="GO" id="GO:0005886">
    <property type="term" value="C:plasma membrane"/>
    <property type="evidence" value="ECO:0007669"/>
    <property type="project" value="TreeGrafter"/>
</dbReference>
<organism evidence="6">
    <name type="scientific">Sedimenticola thiotaurini</name>
    <dbReference type="NCBI Taxonomy" id="1543721"/>
    <lineage>
        <taxon>Bacteria</taxon>
        <taxon>Pseudomonadati</taxon>
        <taxon>Pseudomonadota</taxon>
        <taxon>Gammaproteobacteria</taxon>
        <taxon>Chromatiales</taxon>
        <taxon>Sedimenticolaceae</taxon>
        <taxon>Sedimenticola</taxon>
    </lineage>
</organism>
<evidence type="ECO:0000259" key="5">
    <source>
        <dbReference type="PROSITE" id="PS50893"/>
    </source>
</evidence>
<evidence type="ECO:0000256" key="1">
    <source>
        <dbReference type="ARBA" id="ARBA00022448"/>
    </source>
</evidence>
<dbReference type="Pfam" id="PF00005">
    <property type="entry name" value="ABC_tran"/>
    <property type="match status" value="1"/>
</dbReference>
<evidence type="ECO:0000256" key="4">
    <source>
        <dbReference type="ARBA" id="ARBA00038388"/>
    </source>
</evidence>
<evidence type="ECO:0000256" key="2">
    <source>
        <dbReference type="ARBA" id="ARBA00022741"/>
    </source>
</evidence>
<dbReference type="InterPro" id="IPR015854">
    <property type="entry name" value="ABC_transpr_LolD-like"/>
</dbReference>
<dbReference type="FunFam" id="3.40.50.300:FF:000032">
    <property type="entry name" value="Export ABC transporter ATP-binding protein"/>
    <property type="match status" value="1"/>
</dbReference>
<dbReference type="GO" id="GO:0022857">
    <property type="term" value="F:transmembrane transporter activity"/>
    <property type="evidence" value="ECO:0007669"/>
    <property type="project" value="TreeGrafter"/>
</dbReference>
<evidence type="ECO:0000256" key="3">
    <source>
        <dbReference type="ARBA" id="ARBA00022840"/>
    </source>
</evidence>
<dbReference type="InterPro" id="IPR027417">
    <property type="entry name" value="P-loop_NTPase"/>
</dbReference>
<dbReference type="PANTHER" id="PTHR24220">
    <property type="entry name" value="IMPORT ATP-BINDING PROTEIN"/>
    <property type="match status" value="1"/>
</dbReference>
<dbReference type="PROSITE" id="PS00211">
    <property type="entry name" value="ABC_TRANSPORTER_1"/>
    <property type="match status" value="1"/>
</dbReference>
<dbReference type="GO" id="GO:1902495">
    <property type="term" value="C:transmembrane transporter complex"/>
    <property type="evidence" value="ECO:0007669"/>
    <property type="project" value="UniProtKB-ARBA"/>
</dbReference>
<dbReference type="SMART" id="SM00382">
    <property type="entry name" value="AAA"/>
    <property type="match status" value="1"/>
</dbReference>
<protein>
    <submittedName>
        <fullName evidence="6">ABC transporter ATP-binding protein</fullName>
    </submittedName>
</protein>
<keyword evidence="3 6" id="KW-0067">ATP-binding</keyword>
<sequence>MIRLEEIERSFRVGDEWVHALRHIDLAVDEGEYLAIMGPSGSGKSTLLHILGLLDRPDSGRYWLGGIDTLSLSEEQRADARRRLIGFVFQTFHLIPRLSAYENVELPMLLAGVRPAERRERVQRILRDLGLSDRARHRPDQLSGGQRQRVAIARATVMAPRLLLADEPTGNLDKAAGDEVMHTLERLNRGGLTLLVVTHDPDIGDRARRRIRMRDGAIVADDGSGSGPCTSATP</sequence>
<dbReference type="GO" id="GO:0016887">
    <property type="term" value="F:ATP hydrolysis activity"/>
    <property type="evidence" value="ECO:0007669"/>
    <property type="project" value="InterPro"/>
</dbReference>
<proteinExistence type="inferred from homology"/>
<name>A0A831W5H4_9GAMM</name>
<dbReference type="InterPro" id="IPR017871">
    <property type="entry name" value="ABC_transporter-like_CS"/>
</dbReference>
<keyword evidence="1" id="KW-0813">Transport</keyword>
<dbReference type="PROSITE" id="PS50893">
    <property type="entry name" value="ABC_TRANSPORTER_2"/>
    <property type="match status" value="1"/>
</dbReference>
<dbReference type="CDD" id="cd03255">
    <property type="entry name" value="ABC_MJ0796_LolCDE_FtsE"/>
    <property type="match status" value="1"/>
</dbReference>
<evidence type="ECO:0000313" key="6">
    <source>
        <dbReference type="EMBL" id="HEB96393.1"/>
    </source>
</evidence>
<comment type="similarity">
    <text evidence="4">Belongs to the ABC transporter superfamily. Macrolide exporter (TC 3.A.1.122) family.</text>
</comment>
<dbReference type="InterPro" id="IPR017911">
    <property type="entry name" value="MacB-like_ATP-bd"/>
</dbReference>
<reference evidence="6" key="1">
    <citation type="journal article" date="2020" name="mSystems">
        <title>Genome- and Community-Level Interaction Insights into Carbon Utilization and Element Cycling Functions of Hydrothermarchaeota in Hydrothermal Sediment.</title>
        <authorList>
            <person name="Zhou Z."/>
            <person name="Liu Y."/>
            <person name="Xu W."/>
            <person name="Pan J."/>
            <person name="Luo Z.H."/>
            <person name="Li M."/>
        </authorList>
    </citation>
    <scope>NUCLEOTIDE SEQUENCE [LARGE SCALE GENOMIC DNA]</scope>
    <source>
        <strain evidence="6">HyVt-443</strain>
    </source>
</reference>
<dbReference type="SUPFAM" id="SSF52540">
    <property type="entry name" value="P-loop containing nucleoside triphosphate hydrolases"/>
    <property type="match status" value="1"/>
</dbReference>
<gene>
    <name evidence="6" type="ORF">ENI96_08175</name>
</gene>
<dbReference type="InterPro" id="IPR003439">
    <property type="entry name" value="ABC_transporter-like_ATP-bd"/>
</dbReference>
<keyword evidence="2" id="KW-0547">Nucleotide-binding</keyword>
<dbReference type="InterPro" id="IPR003593">
    <property type="entry name" value="AAA+_ATPase"/>
</dbReference>
<dbReference type="Gene3D" id="3.40.50.300">
    <property type="entry name" value="P-loop containing nucleotide triphosphate hydrolases"/>
    <property type="match status" value="1"/>
</dbReference>
<accession>A0A831W5H4</accession>
<dbReference type="Proteomes" id="UP000886251">
    <property type="component" value="Unassembled WGS sequence"/>
</dbReference>
<dbReference type="PANTHER" id="PTHR24220:SF86">
    <property type="entry name" value="ABC TRANSPORTER ABCH.1"/>
    <property type="match status" value="1"/>
</dbReference>